<dbReference type="EMBL" id="CADEBD010000422">
    <property type="protein sequence ID" value="CAB3255033.1"/>
    <property type="molecule type" value="Genomic_DNA"/>
</dbReference>
<feature type="chain" id="PRO_5035805084" evidence="1">
    <location>
        <begin position="16"/>
        <end position="89"/>
    </location>
</feature>
<dbReference type="OrthoDB" id="2121326at2759"/>
<proteinExistence type="predicted"/>
<comment type="caution">
    <text evidence="2">The sequence shown here is derived from an EMBL/GenBank/DDBJ whole genome shotgun (WGS) entry which is preliminary data.</text>
</comment>
<dbReference type="AlphaFoldDB" id="A0A8S1B8J4"/>
<dbReference type="Proteomes" id="UP000494256">
    <property type="component" value="Unassembled WGS sequence"/>
</dbReference>
<sequence length="89" mass="9599">MKLFLLLCLVAIVSAKPTDSEPPKDETLPESDVISENKEIIGVLDVRPKDGTPLIDPGFARIPLVTTPPPSNNSESFELVGCVDLTRPT</sequence>
<feature type="signal peptide" evidence="1">
    <location>
        <begin position="1"/>
        <end position="15"/>
    </location>
</feature>
<accession>A0A8S1B8J4</accession>
<organism evidence="2 3">
    <name type="scientific">Arctia plantaginis</name>
    <name type="common">Wood tiger moth</name>
    <name type="synonym">Phalaena plantaginis</name>
    <dbReference type="NCBI Taxonomy" id="874455"/>
    <lineage>
        <taxon>Eukaryota</taxon>
        <taxon>Metazoa</taxon>
        <taxon>Ecdysozoa</taxon>
        <taxon>Arthropoda</taxon>
        <taxon>Hexapoda</taxon>
        <taxon>Insecta</taxon>
        <taxon>Pterygota</taxon>
        <taxon>Neoptera</taxon>
        <taxon>Endopterygota</taxon>
        <taxon>Lepidoptera</taxon>
        <taxon>Glossata</taxon>
        <taxon>Ditrysia</taxon>
        <taxon>Noctuoidea</taxon>
        <taxon>Erebidae</taxon>
        <taxon>Arctiinae</taxon>
        <taxon>Arctia</taxon>
    </lineage>
</organism>
<evidence type="ECO:0000313" key="3">
    <source>
        <dbReference type="Proteomes" id="UP000494256"/>
    </source>
</evidence>
<keyword evidence="1" id="KW-0732">Signal</keyword>
<gene>
    <name evidence="2" type="ORF">APLA_LOCUS15146</name>
</gene>
<name>A0A8S1B8J4_ARCPL</name>
<protein>
    <submittedName>
        <fullName evidence="2">Uncharacterized protein</fullName>
    </submittedName>
</protein>
<evidence type="ECO:0000256" key="1">
    <source>
        <dbReference type="SAM" id="SignalP"/>
    </source>
</evidence>
<evidence type="ECO:0000313" key="2">
    <source>
        <dbReference type="EMBL" id="CAB3255033.1"/>
    </source>
</evidence>
<reference evidence="2 3" key="1">
    <citation type="submission" date="2020-04" db="EMBL/GenBank/DDBJ databases">
        <authorList>
            <person name="Wallbank WR R."/>
            <person name="Pardo Diaz C."/>
            <person name="Kozak K."/>
            <person name="Martin S."/>
            <person name="Jiggins C."/>
            <person name="Moest M."/>
            <person name="Warren A I."/>
            <person name="Byers J.R.P. K."/>
            <person name="Montejo-Kovacevich G."/>
            <person name="Yen C E."/>
        </authorList>
    </citation>
    <scope>NUCLEOTIDE SEQUENCE [LARGE SCALE GENOMIC DNA]</scope>
</reference>